<dbReference type="InterPro" id="IPR025640">
    <property type="entry name" value="GYF_2"/>
</dbReference>
<dbReference type="Pfam" id="PF01987">
    <property type="entry name" value="AIM24"/>
    <property type="match status" value="1"/>
</dbReference>
<evidence type="ECO:0000313" key="2">
    <source>
        <dbReference type="EMBL" id="KFL37199.1"/>
    </source>
</evidence>
<keyword evidence="3" id="KW-1185">Reference proteome</keyword>
<sequence length="342" mass="35581">MHQWFLSYNGQQMGPLDQAAAVAQATKDPSGHCWRQGFAEWIPISACAELRAESAPGGQLAPTPPPAAAMASTGQRADVIDYRIFGEDMQFVEVELDPGESAVAEAGSMMYKDAVVNMETVFGDGSSGSASGGFMDKLVGAGKRLITGESLFTTVFSHAGASGKAKVAFAAPYPGTIVPMTLSNYGGTIIAQKDSFLCAARGVQIGLFFQKKVMTALFGGEGFIMQKLTGDGLVFVHAGGTIMERDLQPGERLDVDTGCVVAMTSTVNFDIKPVGGVKSMLFGGEGVFLATLTGPGKVWLQSLPFSRLAGRMMSAAYQKGGSKGEGSVLGGLGGIISGDRGF</sequence>
<proteinExistence type="predicted"/>
<protein>
    <recommendedName>
        <fullName evidence="1">GYF domain-containing protein</fullName>
    </recommendedName>
</protein>
<evidence type="ECO:0000259" key="1">
    <source>
        <dbReference type="Pfam" id="PF14237"/>
    </source>
</evidence>
<dbReference type="Proteomes" id="UP000029085">
    <property type="component" value="Unassembled WGS sequence"/>
</dbReference>
<dbReference type="Gene3D" id="3.60.160.10">
    <property type="entry name" value="Mitochondrial biogenesis AIM24"/>
    <property type="match status" value="1"/>
</dbReference>
<dbReference type="RefSeq" id="WP_034221688.1">
    <property type="nucleotide sequence ID" value="NZ_AVCJ01000006.1"/>
</dbReference>
<dbReference type="InterPro" id="IPR002838">
    <property type="entry name" value="AIM24"/>
</dbReference>
<dbReference type="PANTHER" id="PTHR43657:SF1">
    <property type="entry name" value="ALTERED INHERITANCE OF MITOCHONDRIA PROTEIN 24, MITOCHONDRIAL"/>
    <property type="match status" value="1"/>
</dbReference>
<reference evidence="2 3" key="2">
    <citation type="journal article" date="2015" name="Stand. Genomic Sci.">
        <title>High quality draft genomic sequence of Arenimonas donghaensis DSM 18148(T).</title>
        <authorList>
            <person name="Chen F."/>
            <person name="Wang H."/>
            <person name="Cao Y."/>
            <person name="Li X."/>
            <person name="Wang G."/>
        </authorList>
    </citation>
    <scope>NUCLEOTIDE SEQUENCE [LARGE SCALE GENOMIC DNA]</scope>
    <source>
        <strain evidence="2 3">HO3-R19</strain>
    </source>
</reference>
<dbReference type="SUPFAM" id="SSF51219">
    <property type="entry name" value="TRAP-like"/>
    <property type="match status" value="1"/>
</dbReference>
<dbReference type="NCBIfam" id="TIGR00266">
    <property type="entry name" value="TIGR00266 family protein"/>
    <property type="match status" value="1"/>
</dbReference>
<feature type="domain" description="GYF" evidence="1">
    <location>
        <begin position="4"/>
        <end position="50"/>
    </location>
</feature>
<dbReference type="STRING" id="1121014.N788_10965"/>
<dbReference type="AlphaFoldDB" id="A0A087MJZ6"/>
<dbReference type="EMBL" id="AVCJ01000006">
    <property type="protein sequence ID" value="KFL37199.1"/>
    <property type="molecule type" value="Genomic_DNA"/>
</dbReference>
<dbReference type="PANTHER" id="PTHR43657">
    <property type="entry name" value="TRYPTOPHAN RNA-BINDING ATTENUATOR PROTEIN-LIKE PROTEIN"/>
    <property type="match status" value="1"/>
</dbReference>
<name>A0A087MJZ6_9GAMM</name>
<organism evidence="2 3">
    <name type="scientific">Arenimonas donghaensis DSM 18148 = HO3-R19</name>
    <dbReference type="NCBI Taxonomy" id="1121014"/>
    <lineage>
        <taxon>Bacteria</taxon>
        <taxon>Pseudomonadati</taxon>
        <taxon>Pseudomonadota</taxon>
        <taxon>Gammaproteobacteria</taxon>
        <taxon>Lysobacterales</taxon>
        <taxon>Lysobacteraceae</taxon>
        <taxon>Arenimonas</taxon>
    </lineage>
</organism>
<comment type="caution">
    <text evidence="2">The sequence shown here is derived from an EMBL/GenBank/DDBJ whole genome shotgun (WGS) entry which is preliminary data.</text>
</comment>
<dbReference type="PATRIC" id="fig|1121014.3.peg.948"/>
<dbReference type="InterPro" id="IPR036983">
    <property type="entry name" value="AIM24_sf"/>
</dbReference>
<gene>
    <name evidence="2" type="ORF">N788_10965</name>
</gene>
<dbReference type="InterPro" id="IPR016031">
    <property type="entry name" value="Trp_RNA-bd_attenuator-like_dom"/>
</dbReference>
<accession>A0A087MJZ6</accession>
<dbReference type="OrthoDB" id="9779518at2"/>
<reference evidence="3" key="1">
    <citation type="submission" date="2013-08" db="EMBL/GenBank/DDBJ databases">
        <title>Genome sequencing of Arenimonas donghaensis.</title>
        <authorList>
            <person name="Chen F."/>
            <person name="Wang G."/>
        </authorList>
    </citation>
    <scope>NUCLEOTIDE SEQUENCE [LARGE SCALE GENOMIC DNA]</scope>
    <source>
        <strain evidence="3">HO3-R19</strain>
    </source>
</reference>
<dbReference type="Pfam" id="PF14237">
    <property type="entry name" value="GYF_2"/>
    <property type="match status" value="1"/>
</dbReference>
<evidence type="ECO:0000313" key="3">
    <source>
        <dbReference type="Proteomes" id="UP000029085"/>
    </source>
</evidence>